<dbReference type="Proteomes" id="UP001596071">
    <property type="component" value="Unassembled WGS sequence"/>
</dbReference>
<evidence type="ECO:0008006" key="3">
    <source>
        <dbReference type="Google" id="ProtNLM"/>
    </source>
</evidence>
<organism evidence="1 2">
    <name type="scientific">Sporosarcina koreensis</name>
    <dbReference type="NCBI Taxonomy" id="334735"/>
    <lineage>
        <taxon>Bacteria</taxon>
        <taxon>Bacillati</taxon>
        <taxon>Bacillota</taxon>
        <taxon>Bacilli</taxon>
        <taxon>Bacillales</taxon>
        <taxon>Caryophanaceae</taxon>
        <taxon>Sporosarcina</taxon>
    </lineage>
</organism>
<protein>
    <recommendedName>
        <fullName evidence="3">Preprotein translocase subunit SecA</fullName>
    </recommendedName>
</protein>
<evidence type="ECO:0000313" key="1">
    <source>
        <dbReference type="EMBL" id="MFC5602828.1"/>
    </source>
</evidence>
<reference evidence="2" key="1">
    <citation type="journal article" date="2019" name="Int. J. Syst. Evol. Microbiol.">
        <title>The Global Catalogue of Microorganisms (GCM) 10K type strain sequencing project: providing services to taxonomists for standard genome sequencing and annotation.</title>
        <authorList>
            <consortium name="The Broad Institute Genomics Platform"/>
            <consortium name="The Broad Institute Genome Sequencing Center for Infectious Disease"/>
            <person name="Wu L."/>
            <person name="Ma J."/>
        </authorList>
    </citation>
    <scope>NUCLEOTIDE SEQUENCE [LARGE SCALE GENOMIC DNA]</scope>
    <source>
        <strain evidence="2">KACC 11299</strain>
    </source>
</reference>
<evidence type="ECO:0000313" key="2">
    <source>
        <dbReference type="Proteomes" id="UP001596071"/>
    </source>
</evidence>
<comment type="caution">
    <text evidence="1">The sequence shown here is derived from an EMBL/GenBank/DDBJ whole genome shotgun (WGS) entry which is preliminary data.</text>
</comment>
<dbReference type="RefSeq" id="WP_381443043.1">
    <property type="nucleotide sequence ID" value="NZ_JBHSNP010000010.1"/>
</dbReference>
<gene>
    <name evidence="1" type="ORF">ACFPTP_06310</name>
</gene>
<accession>A0ABW0TYA3</accession>
<keyword evidence="2" id="KW-1185">Reference proteome</keyword>
<proteinExistence type="predicted"/>
<name>A0ABW0TYA3_9BACL</name>
<dbReference type="EMBL" id="JBHSNP010000010">
    <property type="protein sequence ID" value="MFC5602828.1"/>
    <property type="molecule type" value="Genomic_DNA"/>
</dbReference>
<sequence length="74" mass="8790">MYAIHFYEKNNYVLNQVLRNIPAVDDQVTLKGRKGKVMRIEEIKENVYYVFVEFEKVVDKKKLAAAELAKKKKR</sequence>